<evidence type="ECO:0000313" key="1">
    <source>
        <dbReference type="EMBL" id="KKM97304.1"/>
    </source>
</evidence>
<name>A0A0F9LQE0_9ZZZZ</name>
<accession>A0A0F9LQE0</accession>
<comment type="caution">
    <text evidence="1">The sequence shown here is derived from an EMBL/GenBank/DDBJ whole genome shotgun (WGS) entry which is preliminary data.</text>
</comment>
<sequence length="59" mass="6898">MARITLAQWKSANVKRYKDLRDEVKLLAVVDGIDHDSIRLREMREIARIAKLHGINIKE</sequence>
<dbReference type="AlphaFoldDB" id="A0A0F9LQE0"/>
<reference evidence="1" key="1">
    <citation type="journal article" date="2015" name="Nature">
        <title>Complex archaea that bridge the gap between prokaryotes and eukaryotes.</title>
        <authorList>
            <person name="Spang A."/>
            <person name="Saw J.H."/>
            <person name="Jorgensen S.L."/>
            <person name="Zaremba-Niedzwiedzka K."/>
            <person name="Martijn J."/>
            <person name="Lind A.E."/>
            <person name="van Eijk R."/>
            <person name="Schleper C."/>
            <person name="Guy L."/>
            <person name="Ettema T.J."/>
        </authorList>
    </citation>
    <scope>NUCLEOTIDE SEQUENCE</scope>
</reference>
<organism evidence="1">
    <name type="scientific">marine sediment metagenome</name>
    <dbReference type="NCBI Taxonomy" id="412755"/>
    <lineage>
        <taxon>unclassified sequences</taxon>
        <taxon>metagenomes</taxon>
        <taxon>ecological metagenomes</taxon>
    </lineage>
</organism>
<proteinExistence type="predicted"/>
<protein>
    <submittedName>
        <fullName evidence="1">Uncharacterized protein</fullName>
    </submittedName>
</protein>
<gene>
    <name evidence="1" type="ORF">LCGC14_1169490</name>
</gene>
<dbReference type="EMBL" id="LAZR01005764">
    <property type="protein sequence ID" value="KKM97304.1"/>
    <property type="molecule type" value="Genomic_DNA"/>
</dbReference>